<feature type="compositionally biased region" description="Polar residues" evidence="1">
    <location>
        <begin position="358"/>
        <end position="369"/>
    </location>
</feature>
<dbReference type="Proteomes" id="UP000708208">
    <property type="component" value="Unassembled WGS sequence"/>
</dbReference>
<feature type="region of interest" description="Disordered" evidence="1">
    <location>
        <begin position="22"/>
        <end position="56"/>
    </location>
</feature>
<reference evidence="2" key="1">
    <citation type="submission" date="2021-06" db="EMBL/GenBank/DDBJ databases">
        <authorList>
            <person name="Hodson N. C."/>
            <person name="Mongue J. A."/>
            <person name="Jaron S. K."/>
        </authorList>
    </citation>
    <scope>NUCLEOTIDE SEQUENCE</scope>
</reference>
<feature type="compositionally biased region" description="Polar residues" evidence="1">
    <location>
        <begin position="524"/>
        <end position="555"/>
    </location>
</feature>
<dbReference type="AlphaFoldDB" id="A0A8J2JYB1"/>
<feature type="compositionally biased region" description="Low complexity" evidence="1">
    <location>
        <begin position="635"/>
        <end position="644"/>
    </location>
</feature>
<gene>
    <name evidence="2" type="ORF">AFUS01_LOCUS15255</name>
</gene>
<protein>
    <submittedName>
        <fullName evidence="2">Uncharacterized protein</fullName>
    </submittedName>
</protein>
<sequence>MNLEEIPKVSAALSKNAQRSALNSLTKMNPGPRVEVGGGGGGSTATKTSKRKNRAKPYEPIRLPEDILTIQAHTVSTPVTELPYLLIAAHIGALPTARQFYPATSATHSPLTVFRDMFVMTIDVRGYKPSSVRLSTEGRLIIIECLQSEVPQVVFTQTGTVDTNNKYVMDPNPKVNELPVHTSFNYVQHRVKLPEDFSEEGLKVGMDDVSGHVIITGRLVHNQRAAFPEPWNQNKVVKKPKGPLVNTSSVNLSKEDARKLAAWNAVQSNPQTKLEEIGNTNFMAYGKKQWLEKEGAKLRAIQHRALKENIRKLTEMKKGNGSPPQPSSMGSVMAQVSTKNPQEKLLTAEGKISHKPRSNSSSQLTSSPEEQYEKPSGPEPRVKDTASEVTSISPKTLEAKVSTKSGTFGKSEPHGIKTPAAKGKESRPKVSFQHEGKSPLQNKKSQVKTDAGNKKRTPQRLKKNLRKQPKLEDRRKLGRIKTESNLSGISDAEEGGFTIPESQTSNPAPASSNNPEISKESKSKQSLNKSDGGTSAKNTAEVSNAEGTNSPVLPNTTSTVLPMTTSTVLPMTTSTVLPITPSVQIGEAEIVKIKVEMSEVPQSSNSPGGHSTMESGPLVESIDVKYTARTKSKSRTISSTSVRTLEMSPQSPVSDTTEGHSGAINSIEVEDGDDPVGKQDKAMWEKLLNFAGVRRKQKSKSRSPDPKT</sequence>
<name>A0A8J2JYB1_9HEXA</name>
<feature type="compositionally biased region" description="Polar residues" evidence="1">
    <location>
        <begin position="500"/>
        <end position="516"/>
    </location>
</feature>
<accession>A0A8J2JYB1</accession>
<feature type="compositionally biased region" description="Polar residues" evidence="1">
    <location>
        <begin position="327"/>
        <end position="340"/>
    </location>
</feature>
<evidence type="ECO:0000313" key="2">
    <source>
        <dbReference type="EMBL" id="CAG7726339.1"/>
    </source>
</evidence>
<keyword evidence="3" id="KW-1185">Reference proteome</keyword>
<feature type="compositionally biased region" description="Basic and acidic residues" evidence="1">
    <location>
        <begin position="422"/>
        <end position="437"/>
    </location>
</feature>
<evidence type="ECO:0000313" key="3">
    <source>
        <dbReference type="Proteomes" id="UP000708208"/>
    </source>
</evidence>
<feature type="region of interest" description="Disordered" evidence="1">
    <location>
        <begin position="627"/>
        <end position="708"/>
    </location>
</feature>
<feature type="compositionally biased region" description="Polar residues" evidence="1">
    <location>
        <begin position="647"/>
        <end position="656"/>
    </location>
</feature>
<feature type="region of interest" description="Disordered" evidence="1">
    <location>
        <begin position="314"/>
        <end position="559"/>
    </location>
</feature>
<dbReference type="EMBL" id="CAJVCH010134194">
    <property type="protein sequence ID" value="CAG7726339.1"/>
    <property type="molecule type" value="Genomic_DNA"/>
</dbReference>
<comment type="caution">
    <text evidence="2">The sequence shown here is derived from an EMBL/GenBank/DDBJ whole genome shotgun (WGS) entry which is preliminary data.</text>
</comment>
<proteinExistence type="predicted"/>
<feature type="compositionally biased region" description="Basic and acidic residues" evidence="1">
    <location>
        <begin position="675"/>
        <end position="684"/>
    </location>
</feature>
<feature type="compositionally biased region" description="Basic residues" evidence="1">
    <location>
        <begin position="454"/>
        <end position="468"/>
    </location>
</feature>
<organism evidence="2 3">
    <name type="scientific">Allacma fusca</name>
    <dbReference type="NCBI Taxonomy" id="39272"/>
    <lineage>
        <taxon>Eukaryota</taxon>
        <taxon>Metazoa</taxon>
        <taxon>Ecdysozoa</taxon>
        <taxon>Arthropoda</taxon>
        <taxon>Hexapoda</taxon>
        <taxon>Collembola</taxon>
        <taxon>Symphypleona</taxon>
        <taxon>Sminthuridae</taxon>
        <taxon>Allacma</taxon>
    </lineage>
</organism>
<evidence type="ECO:0000256" key="1">
    <source>
        <dbReference type="SAM" id="MobiDB-lite"/>
    </source>
</evidence>